<accession>A0A0A9AVI7</accession>
<dbReference type="AlphaFoldDB" id="A0A0A9AVI7"/>
<sequence length="61" mass="7045">MLVLIHHLVTGYRWEIVGSSDEIEYSPFPVPKHGLPVKLWRENSTVDRKGRETDDVEDIIA</sequence>
<proteinExistence type="predicted"/>
<organism evidence="1">
    <name type="scientific">Arundo donax</name>
    <name type="common">Giant reed</name>
    <name type="synonym">Donax arundinaceus</name>
    <dbReference type="NCBI Taxonomy" id="35708"/>
    <lineage>
        <taxon>Eukaryota</taxon>
        <taxon>Viridiplantae</taxon>
        <taxon>Streptophyta</taxon>
        <taxon>Embryophyta</taxon>
        <taxon>Tracheophyta</taxon>
        <taxon>Spermatophyta</taxon>
        <taxon>Magnoliopsida</taxon>
        <taxon>Liliopsida</taxon>
        <taxon>Poales</taxon>
        <taxon>Poaceae</taxon>
        <taxon>PACMAD clade</taxon>
        <taxon>Arundinoideae</taxon>
        <taxon>Arundineae</taxon>
        <taxon>Arundo</taxon>
    </lineage>
</organism>
<evidence type="ECO:0000313" key="1">
    <source>
        <dbReference type="EMBL" id="JAD55096.1"/>
    </source>
</evidence>
<reference evidence="1" key="2">
    <citation type="journal article" date="2015" name="Data Brief">
        <title>Shoot transcriptome of the giant reed, Arundo donax.</title>
        <authorList>
            <person name="Barrero R.A."/>
            <person name="Guerrero F.D."/>
            <person name="Moolhuijzen P."/>
            <person name="Goolsby J.A."/>
            <person name="Tidwell J."/>
            <person name="Bellgard S.E."/>
            <person name="Bellgard M.I."/>
        </authorList>
    </citation>
    <scope>NUCLEOTIDE SEQUENCE</scope>
    <source>
        <tissue evidence="1">Shoot tissue taken approximately 20 cm above the soil surface</tissue>
    </source>
</reference>
<dbReference type="EMBL" id="GBRH01242799">
    <property type="protein sequence ID" value="JAD55096.1"/>
    <property type="molecule type" value="Transcribed_RNA"/>
</dbReference>
<protein>
    <submittedName>
        <fullName evidence="1">ABAH3</fullName>
    </submittedName>
</protein>
<reference evidence="1" key="1">
    <citation type="submission" date="2014-09" db="EMBL/GenBank/DDBJ databases">
        <authorList>
            <person name="Magalhaes I.L.F."/>
            <person name="Oliveira U."/>
            <person name="Santos F.R."/>
            <person name="Vidigal T.H.D.A."/>
            <person name="Brescovit A.D."/>
            <person name="Santos A.J."/>
        </authorList>
    </citation>
    <scope>NUCLEOTIDE SEQUENCE</scope>
    <source>
        <tissue evidence="1">Shoot tissue taken approximately 20 cm above the soil surface</tissue>
    </source>
</reference>
<name>A0A0A9AVI7_ARUDO</name>